<evidence type="ECO:0000313" key="2">
    <source>
        <dbReference type="EMBL" id="PLR13944.1"/>
    </source>
</evidence>
<dbReference type="Proteomes" id="UP000281192">
    <property type="component" value="Chromosome"/>
</dbReference>
<sequence length="111" mass="11510">MSTDAQAITTPDLAAVLEALSVEMSLAAEACGHLDSALGKILENTPPESRMAVMQELHTVDHLAQHITAITDFTAKLVQAAPDGVPLAVQDALATITLGAVAERLKGRLGV</sequence>
<name>A0A2N5CST3_9CAUL</name>
<evidence type="ECO:0000313" key="3">
    <source>
        <dbReference type="Proteomes" id="UP000234483"/>
    </source>
</evidence>
<dbReference type="AlphaFoldDB" id="A0A2N5CST3"/>
<organism evidence="2 3">
    <name type="scientific">Caulobacter flavus</name>
    <dbReference type="NCBI Taxonomy" id="1679497"/>
    <lineage>
        <taxon>Bacteria</taxon>
        <taxon>Pseudomonadati</taxon>
        <taxon>Pseudomonadota</taxon>
        <taxon>Alphaproteobacteria</taxon>
        <taxon>Caulobacterales</taxon>
        <taxon>Caulobacteraceae</taxon>
        <taxon>Caulobacter</taxon>
    </lineage>
</organism>
<evidence type="ECO:0000313" key="4">
    <source>
        <dbReference type="Proteomes" id="UP000281192"/>
    </source>
</evidence>
<reference evidence="1 4" key="2">
    <citation type="submission" date="2018-01" db="EMBL/GenBank/DDBJ databases">
        <title>Complete genome sequence of Caulobacter flavus RHGG3.</title>
        <authorList>
            <person name="Yang E."/>
        </authorList>
    </citation>
    <scope>NUCLEOTIDE SEQUENCE [LARGE SCALE GENOMIC DNA]</scope>
    <source>
        <strain evidence="1 4">RHGG3</strain>
    </source>
</reference>
<dbReference type="KEGG" id="cfh:C1707_04930"/>
<reference evidence="2 3" key="1">
    <citation type="submission" date="2017-12" db="EMBL/GenBank/DDBJ databases">
        <title>The genome sequence of Caulobacter flavus CGMCC1 15093.</title>
        <authorList>
            <person name="Gao J."/>
            <person name="Mao X."/>
            <person name="Sun J."/>
        </authorList>
    </citation>
    <scope>NUCLEOTIDE SEQUENCE [LARGE SCALE GENOMIC DNA]</scope>
    <source>
        <strain evidence="2 3">CGMCC1 15093</strain>
    </source>
</reference>
<keyword evidence="4" id="KW-1185">Reference proteome</keyword>
<evidence type="ECO:0000313" key="1">
    <source>
        <dbReference type="EMBL" id="AYV49453.1"/>
    </source>
</evidence>
<dbReference type="EMBL" id="PJRQ01000026">
    <property type="protein sequence ID" value="PLR13944.1"/>
    <property type="molecule type" value="Genomic_DNA"/>
</dbReference>
<dbReference type="OrthoDB" id="7189091at2"/>
<dbReference type="RefSeq" id="WP_101713611.1">
    <property type="nucleotide sequence ID" value="NZ_CP026100.1"/>
</dbReference>
<dbReference type="EMBL" id="CP026100">
    <property type="protein sequence ID" value="AYV49453.1"/>
    <property type="molecule type" value="Genomic_DNA"/>
</dbReference>
<dbReference type="Proteomes" id="UP000234483">
    <property type="component" value="Unassembled WGS sequence"/>
</dbReference>
<proteinExistence type="predicted"/>
<protein>
    <submittedName>
        <fullName evidence="2">Uncharacterized protein</fullName>
    </submittedName>
</protein>
<accession>A0A2N5CST3</accession>
<gene>
    <name evidence="1" type="ORF">C1707_04930</name>
    <name evidence="2" type="ORF">CFHF_13705</name>
</gene>